<evidence type="ECO:0000313" key="2">
    <source>
        <dbReference type="EMBL" id="KIM21271.1"/>
    </source>
</evidence>
<dbReference type="Proteomes" id="UP000054097">
    <property type="component" value="Unassembled WGS sequence"/>
</dbReference>
<evidence type="ECO:0000313" key="3">
    <source>
        <dbReference type="Proteomes" id="UP000054097"/>
    </source>
</evidence>
<keyword evidence="3" id="KW-1185">Reference proteome</keyword>
<name>A0A0C3APV4_SERVB</name>
<dbReference type="EMBL" id="KN824388">
    <property type="protein sequence ID" value="KIM21271.1"/>
    <property type="molecule type" value="Genomic_DNA"/>
</dbReference>
<dbReference type="AlphaFoldDB" id="A0A0C3APV4"/>
<feature type="region of interest" description="Disordered" evidence="1">
    <location>
        <begin position="249"/>
        <end position="275"/>
    </location>
</feature>
<protein>
    <submittedName>
        <fullName evidence="2">Uncharacterized protein</fullName>
    </submittedName>
</protein>
<accession>A0A0C3APV4</accession>
<proteinExistence type="predicted"/>
<reference evidence="2 3" key="1">
    <citation type="submission" date="2014-04" db="EMBL/GenBank/DDBJ databases">
        <authorList>
            <consortium name="DOE Joint Genome Institute"/>
            <person name="Kuo A."/>
            <person name="Zuccaro A."/>
            <person name="Kohler A."/>
            <person name="Nagy L.G."/>
            <person name="Floudas D."/>
            <person name="Copeland A."/>
            <person name="Barry K.W."/>
            <person name="Cichocki N."/>
            <person name="Veneault-Fourrey C."/>
            <person name="LaButti K."/>
            <person name="Lindquist E.A."/>
            <person name="Lipzen A."/>
            <person name="Lundell T."/>
            <person name="Morin E."/>
            <person name="Murat C."/>
            <person name="Sun H."/>
            <person name="Tunlid A."/>
            <person name="Henrissat B."/>
            <person name="Grigoriev I.V."/>
            <person name="Hibbett D.S."/>
            <person name="Martin F."/>
            <person name="Nordberg H.P."/>
            <person name="Cantor M.N."/>
            <person name="Hua S.X."/>
        </authorList>
    </citation>
    <scope>NUCLEOTIDE SEQUENCE [LARGE SCALE GENOMIC DNA]</scope>
    <source>
        <strain evidence="2 3">MAFF 305830</strain>
    </source>
</reference>
<gene>
    <name evidence="2" type="ORF">M408DRAFT_29710</name>
</gene>
<dbReference type="HOGENOM" id="CLU_1012524_0_0_1"/>
<evidence type="ECO:0000256" key="1">
    <source>
        <dbReference type="SAM" id="MobiDB-lite"/>
    </source>
</evidence>
<sequence length="275" mass="30263">MNFSDAFSDCESVYYSCAEDDDNGDEELDARPPPFFLGSTSTSAFSYSDSRILRQLACIHAAKILLAEITREGRDPTSLTPFEGDGLLSWIFSGCSGWSSSTDEEFATLLNSPIVRSTLEVANSETRPCSMDKIGAFIRQLNEESPAAVLCGQNDALTIVRLKSPKGGSYVVFNPQCRASLEMKNASLRYFPTLDDATLHVYNIMAIYRGAESRFPAHMYEGYILVPSASFAQITVVVMYQVQMREKEKSLKAKQASPPGMKVTLNGPVQEEPGK</sequence>
<organism evidence="2 3">
    <name type="scientific">Serendipita vermifera MAFF 305830</name>
    <dbReference type="NCBI Taxonomy" id="933852"/>
    <lineage>
        <taxon>Eukaryota</taxon>
        <taxon>Fungi</taxon>
        <taxon>Dikarya</taxon>
        <taxon>Basidiomycota</taxon>
        <taxon>Agaricomycotina</taxon>
        <taxon>Agaricomycetes</taxon>
        <taxon>Sebacinales</taxon>
        <taxon>Serendipitaceae</taxon>
        <taxon>Serendipita</taxon>
    </lineage>
</organism>
<reference evidence="3" key="2">
    <citation type="submission" date="2015-01" db="EMBL/GenBank/DDBJ databases">
        <title>Evolutionary Origins and Diversification of the Mycorrhizal Mutualists.</title>
        <authorList>
            <consortium name="DOE Joint Genome Institute"/>
            <consortium name="Mycorrhizal Genomics Consortium"/>
            <person name="Kohler A."/>
            <person name="Kuo A."/>
            <person name="Nagy L.G."/>
            <person name="Floudas D."/>
            <person name="Copeland A."/>
            <person name="Barry K.W."/>
            <person name="Cichocki N."/>
            <person name="Veneault-Fourrey C."/>
            <person name="LaButti K."/>
            <person name="Lindquist E.A."/>
            <person name="Lipzen A."/>
            <person name="Lundell T."/>
            <person name="Morin E."/>
            <person name="Murat C."/>
            <person name="Riley R."/>
            <person name="Ohm R."/>
            <person name="Sun H."/>
            <person name="Tunlid A."/>
            <person name="Henrissat B."/>
            <person name="Grigoriev I.V."/>
            <person name="Hibbett D.S."/>
            <person name="Martin F."/>
        </authorList>
    </citation>
    <scope>NUCLEOTIDE SEQUENCE [LARGE SCALE GENOMIC DNA]</scope>
    <source>
        <strain evidence="3">MAFF 305830</strain>
    </source>
</reference>